<dbReference type="InterPro" id="IPR025665">
    <property type="entry name" value="Beta-barrel_OMP_2"/>
</dbReference>
<dbReference type="Proteomes" id="UP000244527">
    <property type="component" value="Chromosome"/>
</dbReference>
<keyword evidence="4" id="KW-1185">Reference proteome</keyword>
<evidence type="ECO:0000256" key="1">
    <source>
        <dbReference type="SAM" id="SignalP"/>
    </source>
</evidence>
<dbReference type="Pfam" id="PF13568">
    <property type="entry name" value="OMP_b-brl_2"/>
    <property type="match status" value="1"/>
</dbReference>
<protein>
    <recommendedName>
        <fullName evidence="2">Outer membrane protein beta-barrel domain-containing protein</fullName>
    </recommendedName>
</protein>
<organism evidence="3 4">
    <name type="scientific">Flavobacterium faecale</name>
    <dbReference type="NCBI Taxonomy" id="1355330"/>
    <lineage>
        <taxon>Bacteria</taxon>
        <taxon>Pseudomonadati</taxon>
        <taxon>Bacteroidota</taxon>
        <taxon>Flavobacteriia</taxon>
        <taxon>Flavobacteriales</taxon>
        <taxon>Flavobacteriaceae</taxon>
        <taxon>Flavobacterium</taxon>
    </lineage>
</organism>
<dbReference type="RefSeq" id="WP_108739501.1">
    <property type="nucleotide sequence ID" value="NZ_CP020918.1"/>
</dbReference>
<dbReference type="EMBL" id="CP020918">
    <property type="protein sequence ID" value="AWG20540.1"/>
    <property type="molecule type" value="Genomic_DNA"/>
</dbReference>
<dbReference type="KEGG" id="ffa:FFWV33_02830"/>
<feature type="signal peptide" evidence="1">
    <location>
        <begin position="1"/>
        <end position="18"/>
    </location>
</feature>
<reference evidence="3 4" key="1">
    <citation type="submission" date="2017-04" db="EMBL/GenBank/DDBJ databases">
        <title>Compelte genome sequence of WV33.</title>
        <authorList>
            <person name="Lee P.C."/>
        </authorList>
    </citation>
    <scope>NUCLEOTIDE SEQUENCE [LARGE SCALE GENOMIC DNA]</scope>
    <source>
        <strain evidence="3 4">WV33</strain>
    </source>
</reference>
<name>A0A2S1L9U5_9FLAO</name>
<evidence type="ECO:0000313" key="3">
    <source>
        <dbReference type="EMBL" id="AWG20540.1"/>
    </source>
</evidence>
<proteinExistence type="predicted"/>
<sequence length="233" mass="26938">MRQLLLLFTLFSFVSIQAQEEEVLEKPTIIVADSLYREDQFYFGFTYNTLQNRPASLDQTKFSTGFSAGFLRDMPVNKTRTIALATGVGFTYNNYLQNLNITPTGQSNTYSLFASDADYSKNRFSQLSIDVPLEFRWRTSTYQSYKFWRIYGGVKFSYVLYDHYVSTVDNVTTKINNNTDFNKFQYGIYLATGYNTFNIYAYYGLNSLFKSAAISNEKIKMNALNLGLVFYIL</sequence>
<dbReference type="AlphaFoldDB" id="A0A2S1L9U5"/>
<evidence type="ECO:0000259" key="2">
    <source>
        <dbReference type="Pfam" id="PF13568"/>
    </source>
</evidence>
<dbReference type="OrthoDB" id="959017at2"/>
<feature type="chain" id="PRO_5015553480" description="Outer membrane protein beta-barrel domain-containing protein" evidence="1">
    <location>
        <begin position="19"/>
        <end position="233"/>
    </location>
</feature>
<accession>A0A2S1L9U5</accession>
<evidence type="ECO:0000313" key="4">
    <source>
        <dbReference type="Proteomes" id="UP000244527"/>
    </source>
</evidence>
<feature type="domain" description="Outer membrane protein beta-barrel" evidence="2">
    <location>
        <begin position="18"/>
        <end position="209"/>
    </location>
</feature>
<keyword evidence="1" id="KW-0732">Signal</keyword>
<gene>
    <name evidence="3" type="ORF">FFWV33_02830</name>
</gene>